<feature type="transmembrane region" description="Helical" evidence="1">
    <location>
        <begin position="6"/>
        <end position="27"/>
    </location>
</feature>
<dbReference type="Proteomes" id="UP001233535">
    <property type="component" value="Unassembled WGS sequence"/>
</dbReference>
<comment type="caution">
    <text evidence="2">The sequence shown here is derived from an EMBL/GenBank/DDBJ whole genome shotgun (WGS) entry which is preliminary data.</text>
</comment>
<name>A0ABU1C8C9_9GAMM</name>
<proteinExistence type="predicted"/>
<keyword evidence="1" id="KW-1133">Transmembrane helix</keyword>
<gene>
    <name evidence="2" type="ORF">P8609_00465</name>
</gene>
<evidence type="ECO:0000256" key="1">
    <source>
        <dbReference type="SAM" id="Phobius"/>
    </source>
</evidence>
<evidence type="ECO:0000313" key="3">
    <source>
        <dbReference type="Proteomes" id="UP001233535"/>
    </source>
</evidence>
<dbReference type="EMBL" id="JARUHG010000001">
    <property type="protein sequence ID" value="MDR0181443.1"/>
    <property type="molecule type" value="Genomic_DNA"/>
</dbReference>
<protein>
    <recommendedName>
        <fullName evidence="4">Fimbrial protein</fullName>
    </recommendedName>
</protein>
<evidence type="ECO:0000313" key="2">
    <source>
        <dbReference type="EMBL" id="MDR0181443.1"/>
    </source>
</evidence>
<keyword evidence="1" id="KW-0472">Membrane</keyword>
<keyword evidence="3" id="KW-1185">Reference proteome</keyword>
<dbReference type="PROSITE" id="PS51257">
    <property type="entry name" value="PROKAR_LIPOPROTEIN"/>
    <property type="match status" value="1"/>
</dbReference>
<sequence length="161" mass="17515">MSRPLPGLPGVMLLACIAIAIGALAYWNAGMDRRLAQRERLLESAMARQLARPVLRESAGSKRSAGELRQLRAQIALLNRDWVKLLGDIVPAEGDVRLLGVDVNAATAAIRVTGRASDSAVANDYAKELQARGRGLHEVRLLLLERKSDGVHFEVSAQWAE</sequence>
<reference evidence="2 3" key="1">
    <citation type="submission" date="2023-04" db="EMBL/GenBank/DDBJ databases">
        <title>Lysobacter sp. strain UC isolated from soil sample.</title>
        <authorList>
            <person name="Choksket S."/>
            <person name="Harshvardhan F."/>
            <person name="Rana R."/>
            <person name="Patil P.B."/>
            <person name="Korpole S."/>
        </authorList>
    </citation>
    <scope>NUCLEOTIDE SEQUENCE [LARGE SCALE GENOMIC DNA]</scope>
    <source>
        <strain evidence="2 3">UC</strain>
    </source>
</reference>
<dbReference type="RefSeq" id="WP_309260633.1">
    <property type="nucleotide sequence ID" value="NZ_JARUHG010000001.1"/>
</dbReference>
<keyword evidence="1" id="KW-0812">Transmembrane</keyword>
<accession>A0ABU1C8C9</accession>
<organism evidence="2 3">
    <name type="scientific">Lysobacter arvi</name>
    <dbReference type="NCBI Taxonomy" id="3038776"/>
    <lineage>
        <taxon>Bacteria</taxon>
        <taxon>Pseudomonadati</taxon>
        <taxon>Pseudomonadota</taxon>
        <taxon>Gammaproteobacteria</taxon>
        <taxon>Lysobacterales</taxon>
        <taxon>Lysobacteraceae</taxon>
        <taxon>Lysobacter</taxon>
    </lineage>
</organism>
<evidence type="ECO:0008006" key="4">
    <source>
        <dbReference type="Google" id="ProtNLM"/>
    </source>
</evidence>